<evidence type="ECO:0000313" key="2">
    <source>
        <dbReference type="Proteomes" id="UP001364617"/>
    </source>
</evidence>
<dbReference type="Proteomes" id="UP001364617">
    <property type="component" value="Unassembled WGS sequence"/>
</dbReference>
<protein>
    <submittedName>
        <fullName evidence="1">Uncharacterized protein</fullName>
    </submittedName>
</protein>
<gene>
    <name evidence="1" type="ORF">R3I93_019636</name>
</gene>
<comment type="caution">
    <text evidence="1">The sequence shown here is derived from an EMBL/GenBank/DDBJ whole genome shotgun (WGS) entry which is preliminary data.</text>
</comment>
<keyword evidence="2" id="KW-1185">Reference proteome</keyword>
<reference evidence="1 2" key="1">
    <citation type="submission" date="2024-02" db="EMBL/GenBank/DDBJ databases">
        <title>Chromosome-level genome assembly of the Eurasian Minnow (Phoxinus phoxinus).</title>
        <authorList>
            <person name="Oriowo T.O."/>
            <person name="Martin S."/>
            <person name="Stange M."/>
            <person name="Chrysostomakis Y."/>
            <person name="Brown T."/>
            <person name="Winkler S."/>
            <person name="Kukowka S."/>
            <person name="Myers E.W."/>
            <person name="Bohne A."/>
        </authorList>
    </citation>
    <scope>NUCLEOTIDE SEQUENCE [LARGE SCALE GENOMIC DNA]</scope>
    <source>
        <strain evidence="1">ZFMK-TIS-60720</strain>
        <tissue evidence="1">Whole Organism</tissue>
    </source>
</reference>
<proteinExistence type="predicted"/>
<evidence type="ECO:0000313" key="1">
    <source>
        <dbReference type="EMBL" id="KAK7130058.1"/>
    </source>
</evidence>
<name>A0AAN9GUE1_9TELE</name>
<dbReference type="EMBL" id="JAYKXH010000021">
    <property type="protein sequence ID" value="KAK7130058.1"/>
    <property type="molecule type" value="Genomic_DNA"/>
</dbReference>
<sequence>MNDVAARGVLMFCNTCQCSIFPASSPLHLSLLYMKETALVSRLPKELADIQVRHSCHTLIDTQHGVYKSPKSGKKERHTGLERDVGDHVGFDRTVFSSILRLWDWATLVENTRSQGTSITMRSYLEQCDRPQGCLAATPPPSNPRYQPQEVPHSHFLLSAQTIAIVAG</sequence>
<organism evidence="1 2">
    <name type="scientific">Phoxinus phoxinus</name>
    <name type="common">Eurasian minnow</name>
    <dbReference type="NCBI Taxonomy" id="58324"/>
    <lineage>
        <taxon>Eukaryota</taxon>
        <taxon>Metazoa</taxon>
        <taxon>Chordata</taxon>
        <taxon>Craniata</taxon>
        <taxon>Vertebrata</taxon>
        <taxon>Euteleostomi</taxon>
        <taxon>Actinopterygii</taxon>
        <taxon>Neopterygii</taxon>
        <taxon>Teleostei</taxon>
        <taxon>Ostariophysi</taxon>
        <taxon>Cypriniformes</taxon>
        <taxon>Leuciscidae</taxon>
        <taxon>Phoxininae</taxon>
        <taxon>Phoxinus</taxon>
    </lineage>
</organism>
<accession>A0AAN9GUE1</accession>
<dbReference type="AlphaFoldDB" id="A0AAN9GUE1"/>